<dbReference type="RefSeq" id="WP_090729841.1">
    <property type="nucleotide sequence ID" value="NZ_FOOU01000015.1"/>
</dbReference>
<evidence type="ECO:0000313" key="7">
    <source>
        <dbReference type="EMBL" id="SFG84164.1"/>
    </source>
</evidence>
<dbReference type="EMBL" id="FOOU01000015">
    <property type="protein sequence ID" value="SFG84164.1"/>
    <property type="molecule type" value="Genomic_DNA"/>
</dbReference>
<dbReference type="AlphaFoldDB" id="A0A1I2V440"/>
<feature type="transmembrane region" description="Helical" evidence="6">
    <location>
        <begin position="70"/>
        <end position="97"/>
    </location>
</feature>
<dbReference type="Proteomes" id="UP000198623">
    <property type="component" value="Unassembled WGS sequence"/>
</dbReference>
<dbReference type="PANTHER" id="PTHR10010:SF46">
    <property type="entry name" value="SODIUM-DEPENDENT PHOSPHATE TRANSPORT PROTEIN 2B"/>
    <property type="match status" value="1"/>
</dbReference>
<dbReference type="Pfam" id="PF02690">
    <property type="entry name" value="Na_Pi_cotrans"/>
    <property type="match status" value="2"/>
</dbReference>
<evidence type="ECO:0000256" key="3">
    <source>
        <dbReference type="ARBA" id="ARBA00022692"/>
    </source>
</evidence>
<dbReference type="OrthoDB" id="9763003at2"/>
<sequence>MIKKIFLPTIFLVLTYGFWVSPDFKVITAGVAIFLFGMLALEQGFNAFAGGALERTLRKSTNKMWKSLTFGFTAATVMQSSSLVSVITISFLSAGLIGLVEGMGIIFGANVGSTTGAWLIAGFGLKVKISAYAMPMLVFGVIFIFQKSKFLKGFGYILAGLGFLFLGIHYMKEGFEGFEAFQNQISLTDYALEGFAGVLVFTLIGILATIVMQSSHATLVLVITALSVHQVTYGNALALVIGANVGTTITAVLGSLTSNTDGKRLALSDVLFKVTAGIVFMLAMNPVIGLVDMVSTTIGIAEDDYTLKLAVFHTIFNVTGVIIMVPLTGKLVSFLVRVMPTKAPQVEKARYLSSASAEIPAAAIEAVRKETVRLYDLSVDTIIRGLSLNRSVLAADSKIDDIINNSSNIILQQNIDDIYVRRIKSIYADIVEFISQSQSSMGAPGHLDRLLLLREVGRDLVETIKGIKHLQKNLNIYTLSANSDIRQEYNNMRIQICRVLQELEVIRAGEDESATILSLDQLKVEINEKDIIKTGRLDRLIREHRISAPMAISLMNDSAYYQDICRNLIHMGGILFISSDKSDEAAENSVALDEAEIKEVVDEYVEEATK</sequence>
<protein>
    <submittedName>
        <fullName evidence="7">Phosphate:Na+ symporter</fullName>
    </submittedName>
</protein>
<dbReference type="NCBIfam" id="NF037997">
    <property type="entry name" value="Na_Pi_symport"/>
    <property type="match status" value="1"/>
</dbReference>
<dbReference type="GO" id="GO:0044341">
    <property type="term" value="P:sodium-dependent phosphate transport"/>
    <property type="evidence" value="ECO:0007669"/>
    <property type="project" value="InterPro"/>
</dbReference>
<gene>
    <name evidence="7" type="ORF">SAMN05216175_11559</name>
</gene>
<proteinExistence type="predicted"/>
<keyword evidence="3 6" id="KW-0812">Transmembrane</keyword>
<organism evidence="7 8">
    <name type="scientific">Neptunomonas qingdaonensis</name>
    <dbReference type="NCBI Taxonomy" id="1045558"/>
    <lineage>
        <taxon>Bacteria</taxon>
        <taxon>Pseudomonadati</taxon>
        <taxon>Pseudomonadota</taxon>
        <taxon>Gammaproteobacteria</taxon>
        <taxon>Oceanospirillales</taxon>
        <taxon>Oceanospirillaceae</taxon>
        <taxon>Neptunomonas</taxon>
    </lineage>
</organism>
<dbReference type="GO" id="GO:0005436">
    <property type="term" value="F:sodium:phosphate symporter activity"/>
    <property type="evidence" value="ECO:0007669"/>
    <property type="project" value="InterPro"/>
</dbReference>
<evidence type="ECO:0000256" key="2">
    <source>
        <dbReference type="ARBA" id="ARBA00022475"/>
    </source>
</evidence>
<evidence type="ECO:0000313" key="8">
    <source>
        <dbReference type="Proteomes" id="UP000198623"/>
    </source>
</evidence>
<reference evidence="8" key="1">
    <citation type="submission" date="2016-10" db="EMBL/GenBank/DDBJ databases">
        <authorList>
            <person name="Varghese N."/>
            <person name="Submissions S."/>
        </authorList>
    </citation>
    <scope>NUCLEOTIDE SEQUENCE [LARGE SCALE GENOMIC DNA]</scope>
    <source>
        <strain evidence="8">CGMCC 1.10971</strain>
    </source>
</reference>
<keyword evidence="8" id="KW-1185">Reference proteome</keyword>
<dbReference type="STRING" id="1045558.SAMN05216175_11559"/>
<dbReference type="InterPro" id="IPR003841">
    <property type="entry name" value="Na/Pi_transpt"/>
</dbReference>
<feature type="transmembrane region" description="Helical" evidence="6">
    <location>
        <begin position="129"/>
        <end position="147"/>
    </location>
</feature>
<feature type="transmembrane region" description="Helical" evidence="6">
    <location>
        <begin position="27"/>
        <end position="49"/>
    </location>
</feature>
<feature type="transmembrane region" description="Helical" evidence="6">
    <location>
        <begin position="190"/>
        <end position="212"/>
    </location>
</feature>
<feature type="transmembrane region" description="Helical" evidence="6">
    <location>
        <begin position="232"/>
        <end position="258"/>
    </location>
</feature>
<evidence type="ECO:0000256" key="4">
    <source>
        <dbReference type="ARBA" id="ARBA00022989"/>
    </source>
</evidence>
<dbReference type="GO" id="GO:0005886">
    <property type="term" value="C:plasma membrane"/>
    <property type="evidence" value="ECO:0007669"/>
    <property type="project" value="UniProtKB-SubCell"/>
</dbReference>
<keyword evidence="2" id="KW-1003">Cell membrane</keyword>
<feature type="transmembrane region" description="Helical" evidence="6">
    <location>
        <begin position="270"/>
        <end position="291"/>
    </location>
</feature>
<dbReference type="PANTHER" id="PTHR10010">
    <property type="entry name" value="SOLUTE CARRIER FAMILY 34 SODIUM PHOSPHATE , MEMBER 2-RELATED"/>
    <property type="match status" value="1"/>
</dbReference>
<feature type="transmembrane region" description="Helical" evidence="6">
    <location>
        <begin position="153"/>
        <end position="170"/>
    </location>
</feature>
<keyword evidence="5 6" id="KW-0472">Membrane</keyword>
<evidence type="ECO:0000256" key="5">
    <source>
        <dbReference type="ARBA" id="ARBA00023136"/>
    </source>
</evidence>
<keyword evidence="4 6" id="KW-1133">Transmembrane helix</keyword>
<evidence type="ECO:0000256" key="6">
    <source>
        <dbReference type="SAM" id="Phobius"/>
    </source>
</evidence>
<accession>A0A1I2V440</accession>
<name>A0A1I2V440_9GAMM</name>
<feature type="transmembrane region" description="Helical" evidence="6">
    <location>
        <begin position="311"/>
        <end position="332"/>
    </location>
</feature>
<feature type="transmembrane region" description="Helical" evidence="6">
    <location>
        <begin position="103"/>
        <end position="122"/>
    </location>
</feature>
<comment type="subcellular location">
    <subcellularLocation>
        <location evidence="1">Cell membrane</location>
        <topology evidence="1">Multi-pass membrane protein</topology>
    </subcellularLocation>
</comment>
<evidence type="ECO:0000256" key="1">
    <source>
        <dbReference type="ARBA" id="ARBA00004651"/>
    </source>
</evidence>